<keyword evidence="7" id="KW-0539">Nucleus</keyword>
<keyword evidence="3 8" id="KW-0863">Zinc-finger</keyword>
<gene>
    <name evidence="11" type="ORF">FGLOB1_4358</name>
</gene>
<evidence type="ECO:0000256" key="8">
    <source>
        <dbReference type="PROSITE-ProRule" id="PRU00042"/>
    </source>
</evidence>
<keyword evidence="4" id="KW-0862">Zinc</keyword>
<dbReference type="GO" id="GO:0008270">
    <property type="term" value="F:zinc ion binding"/>
    <property type="evidence" value="ECO:0007669"/>
    <property type="project" value="UniProtKB-KW"/>
</dbReference>
<evidence type="ECO:0000256" key="5">
    <source>
        <dbReference type="ARBA" id="ARBA00023015"/>
    </source>
</evidence>
<keyword evidence="2" id="KW-0677">Repeat</keyword>
<keyword evidence="5" id="KW-0805">Transcription regulation</keyword>
<feature type="domain" description="C2H2-type" evidence="10">
    <location>
        <begin position="43"/>
        <end position="72"/>
    </location>
</feature>
<dbReference type="GO" id="GO:0000981">
    <property type="term" value="F:DNA-binding transcription factor activity, RNA polymerase II-specific"/>
    <property type="evidence" value="ECO:0007669"/>
    <property type="project" value="TreeGrafter"/>
</dbReference>
<dbReference type="Proteomes" id="UP000532311">
    <property type="component" value="Unassembled WGS sequence"/>
</dbReference>
<feature type="region of interest" description="Disordered" evidence="9">
    <location>
        <begin position="256"/>
        <end position="304"/>
    </location>
</feature>
<dbReference type="SUPFAM" id="SSF57667">
    <property type="entry name" value="beta-beta-alpha zinc fingers"/>
    <property type="match status" value="1"/>
</dbReference>
<dbReference type="SMART" id="SM00355">
    <property type="entry name" value="ZnF_C2H2"/>
    <property type="match status" value="2"/>
</dbReference>
<dbReference type="AlphaFoldDB" id="A0A8H5YK39"/>
<proteinExistence type="predicted"/>
<dbReference type="PANTHER" id="PTHR14003:SF23">
    <property type="entry name" value="ZINC FINGER PROTEIN 143"/>
    <property type="match status" value="1"/>
</dbReference>
<evidence type="ECO:0000256" key="9">
    <source>
        <dbReference type="SAM" id="MobiDB-lite"/>
    </source>
</evidence>
<organism evidence="11 12">
    <name type="scientific">Fusarium globosum</name>
    <dbReference type="NCBI Taxonomy" id="78864"/>
    <lineage>
        <taxon>Eukaryota</taxon>
        <taxon>Fungi</taxon>
        <taxon>Dikarya</taxon>
        <taxon>Ascomycota</taxon>
        <taxon>Pezizomycotina</taxon>
        <taxon>Sordariomycetes</taxon>
        <taxon>Hypocreomycetidae</taxon>
        <taxon>Hypocreales</taxon>
        <taxon>Nectriaceae</taxon>
        <taxon>Fusarium</taxon>
        <taxon>Fusarium fujikuroi species complex</taxon>
    </lineage>
</organism>
<keyword evidence="1" id="KW-0479">Metal-binding</keyword>
<evidence type="ECO:0000313" key="12">
    <source>
        <dbReference type="Proteomes" id="UP000532311"/>
    </source>
</evidence>
<evidence type="ECO:0000313" key="11">
    <source>
        <dbReference type="EMBL" id="KAF5712765.1"/>
    </source>
</evidence>
<keyword evidence="12" id="KW-1185">Reference proteome</keyword>
<evidence type="ECO:0000256" key="3">
    <source>
        <dbReference type="ARBA" id="ARBA00022771"/>
    </source>
</evidence>
<dbReference type="InterPro" id="IPR036236">
    <property type="entry name" value="Znf_C2H2_sf"/>
</dbReference>
<evidence type="ECO:0000259" key="10">
    <source>
        <dbReference type="PROSITE" id="PS50157"/>
    </source>
</evidence>
<dbReference type="GO" id="GO:0005667">
    <property type="term" value="C:transcription regulator complex"/>
    <property type="evidence" value="ECO:0007669"/>
    <property type="project" value="TreeGrafter"/>
</dbReference>
<evidence type="ECO:0000256" key="2">
    <source>
        <dbReference type="ARBA" id="ARBA00022737"/>
    </source>
</evidence>
<feature type="compositionally biased region" description="Polar residues" evidence="9">
    <location>
        <begin position="256"/>
        <end position="271"/>
    </location>
</feature>
<feature type="region of interest" description="Disordered" evidence="9">
    <location>
        <begin position="92"/>
        <end position="113"/>
    </location>
</feature>
<evidence type="ECO:0000256" key="6">
    <source>
        <dbReference type="ARBA" id="ARBA00023163"/>
    </source>
</evidence>
<name>A0A8H5YK39_9HYPO</name>
<evidence type="ECO:0000256" key="4">
    <source>
        <dbReference type="ARBA" id="ARBA00022833"/>
    </source>
</evidence>
<reference evidence="11 12" key="1">
    <citation type="submission" date="2020-05" db="EMBL/GenBank/DDBJ databases">
        <title>Identification and distribution of gene clusters putatively required for synthesis of sphingolipid metabolism inhibitors in phylogenetically diverse species of the filamentous fungus Fusarium.</title>
        <authorList>
            <person name="Kim H.-S."/>
            <person name="Busman M."/>
            <person name="Brown D.W."/>
            <person name="Divon H."/>
            <person name="Uhlig S."/>
            <person name="Proctor R.H."/>
        </authorList>
    </citation>
    <scope>NUCLEOTIDE SEQUENCE [LARGE SCALE GENOMIC DNA]</scope>
    <source>
        <strain evidence="11 12">NRRL 26131</strain>
    </source>
</reference>
<dbReference type="GO" id="GO:0000785">
    <property type="term" value="C:chromatin"/>
    <property type="evidence" value="ECO:0007669"/>
    <property type="project" value="TreeGrafter"/>
</dbReference>
<dbReference type="PROSITE" id="PS50157">
    <property type="entry name" value="ZINC_FINGER_C2H2_2"/>
    <property type="match status" value="2"/>
</dbReference>
<accession>A0A8H5YK39</accession>
<feature type="domain" description="C2H2-type" evidence="10">
    <location>
        <begin position="13"/>
        <end position="42"/>
    </location>
</feature>
<dbReference type="PROSITE" id="PS00028">
    <property type="entry name" value="ZINC_FINGER_C2H2_1"/>
    <property type="match status" value="2"/>
</dbReference>
<dbReference type="GO" id="GO:0000978">
    <property type="term" value="F:RNA polymerase II cis-regulatory region sequence-specific DNA binding"/>
    <property type="evidence" value="ECO:0007669"/>
    <property type="project" value="TreeGrafter"/>
</dbReference>
<dbReference type="EMBL" id="JAAQPF010000162">
    <property type="protein sequence ID" value="KAF5712765.1"/>
    <property type="molecule type" value="Genomic_DNA"/>
</dbReference>
<protein>
    <submittedName>
        <fullName evidence="11">Zinc finger protein</fullName>
    </submittedName>
</protein>
<evidence type="ECO:0000256" key="1">
    <source>
        <dbReference type="ARBA" id="ARBA00022723"/>
    </source>
</evidence>
<dbReference type="Gene3D" id="3.30.160.60">
    <property type="entry name" value="Classic Zinc Finger"/>
    <property type="match status" value="3"/>
</dbReference>
<dbReference type="PANTHER" id="PTHR14003">
    <property type="entry name" value="TRANSCRIPTIONAL REPRESSOR PROTEIN YY"/>
    <property type="match status" value="1"/>
</dbReference>
<comment type="caution">
    <text evidence="11">The sequence shown here is derived from an EMBL/GenBank/DDBJ whole genome shotgun (WGS) entry which is preliminary data.</text>
</comment>
<dbReference type="InterPro" id="IPR013087">
    <property type="entry name" value="Znf_C2H2_type"/>
</dbReference>
<evidence type="ECO:0000256" key="7">
    <source>
        <dbReference type="ARBA" id="ARBA00023242"/>
    </source>
</evidence>
<keyword evidence="6" id="KW-0804">Transcription</keyword>
<dbReference type="FunFam" id="3.30.160.60:FF:000032">
    <property type="entry name" value="Krueppel-like factor 4"/>
    <property type="match status" value="1"/>
</dbReference>
<sequence length="318" mass="36056">MPPSSKKSSIRRFACDWQSCTKTFHRKDLLDTHYRIHTNKRPYACTVDRCGKAFPQLCGLAVHKRSHTGEKPFQCQYCEKCFQDNKHQEGMTRNHTANCSPDSYDGQPPATPQLSPMTCSPHVQDDMDLDFQNESQNWLRYFHNFPVPSQDHDMLQLDDNRQNPTSVPGYYHGIFKQTQLVFQEDAVTQHTYGVSGTGHPGVVMMTVPAQDELSEPFQQLSMNHPYAASGAATPVPNPWFPDSLYTHGLSFQTENMSSIPGVSGSQHSPIASGQDPFLQAQQKQHQWHSESRPNRNATFGQLSEDYGSHGLMYEYEDP</sequence>